<dbReference type="KEGG" id="aae:aq_926"/>
<dbReference type="PATRIC" id="fig|224324.8.peg.725"/>
<name>O67070_AQUAE</name>
<proteinExistence type="predicted"/>
<dbReference type="Gene3D" id="3.20.20.410">
    <property type="entry name" value="Protein of unknown function UPF0759"/>
    <property type="match status" value="1"/>
</dbReference>
<reference evidence="1 2" key="1">
    <citation type="journal article" date="1998" name="Nature">
        <title>The complete genome of the hyperthermophilic bacterium Aquifex aeolicus.</title>
        <authorList>
            <person name="Deckert G."/>
            <person name="Warren P.V."/>
            <person name="Gaasterland T."/>
            <person name="Young W.G."/>
            <person name="Lenox A.L."/>
            <person name="Graham D.E."/>
            <person name="Overbeek R."/>
            <person name="Snead M.A."/>
            <person name="Keller M."/>
            <person name="Aujay M."/>
            <person name="Huber R."/>
            <person name="Feldman R.A."/>
            <person name="Short J.M."/>
            <person name="Olson G.J."/>
            <person name="Swanson R.V."/>
        </authorList>
    </citation>
    <scope>NUCLEOTIDE SEQUENCE [LARGE SCALE GENOMIC DNA]</scope>
    <source>
        <strain evidence="1 2">VF5</strain>
    </source>
</reference>
<protein>
    <recommendedName>
        <fullName evidence="3">DUF72 domain-containing protein</fullName>
    </recommendedName>
</protein>
<dbReference type="PANTHER" id="PTHR30348:SF4">
    <property type="entry name" value="DUF72 DOMAIN-CONTAINING PROTEIN"/>
    <property type="match status" value="1"/>
</dbReference>
<dbReference type="PIR" id="C70380">
    <property type="entry name" value="C70380"/>
</dbReference>
<dbReference type="STRING" id="224324.aq_926"/>
<dbReference type="AlphaFoldDB" id="O67070"/>
<dbReference type="Proteomes" id="UP000000798">
    <property type="component" value="Chromosome"/>
</dbReference>
<dbReference type="SUPFAM" id="SSF117396">
    <property type="entry name" value="TM1631-like"/>
    <property type="match status" value="1"/>
</dbReference>
<organism evidence="1 2">
    <name type="scientific">Aquifex aeolicus (strain VF5)</name>
    <dbReference type="NCBI Taxonomy" id="224324"/>
    <lineage>
        <taxon>Bacteria</taxon>
        <taxon>Pseudomonadati</taxon>
        <taxon>Aquificota</taxon>
        <taxon>Aquificia</taxon>
        <taxon>Aquificales</taxon>
        <taxon>Aquificaceae</taxon>
        <taxon>Aquifex</taxon>
    </lineage>
</organism>
<sequence>MGKERTEGSKLYYLGCSGYFYPGWRGKFYPKDLKPKDWLKYYSKFFNTVEINSTFYHFPNEKNLRRLYRETPKDFKFSVKVNRNITHYRKFKDVKELIKNFYEVCRNGLREKLGCVLFQLPPSYTYTKENLERILENLDFGFKNVLEFRHISWWNEEVFKILKERNVTFCSVSAPNLPESLIETSETVYIRFHGKTSWYKYNYSERELKSWAKKIKKSGAKEIFAYFNNDYNAYAPQNCLKLKELLGLLTVN</sequence>
<dbReference type="InParanoid" id="O67070"/>
<keyword evidence="2" id="KW-1185">Reference proteome</keyword>
<dbReference type="HOGENOM" id="CLU_046519_3_1_0"/>
<dbReference type="EnsemblBacteria" id="AAC07036">
    <property type="protein sequence ID" value="AAC07036"/>
    <property type="gene ID" value="aq_926"/>
</dbReference>
<dbReference type="InterPro" id="IPR036520">
    <property type="entry name" value="UPF0759_sf"/>
</dbReference>
<dbReference type="PANTHER" id="PTHR30348">
    <property type="entry name" value="UNCHARACTERIZED PROTEIN YECE"/>
    <property type="match status" value="1"/>
</dbReference>
<gene>
    <name evidence="1" type="ordered locus">aq_926</name>
</gene>
<evidence type="ECO:0000313" key="1">
    <source>
        <dbReference type="EMBL" id="AAC07036.1"/>
    </source>
</evidence>
<dbReference type="eggNOG" id="COG1801">
    <property type="taxonomic scope" value="Bacteria"/>
</dbReference>
<evidence type="ECO:0008006" key="3">
    <source>
        <dbReference type="Google" id="ProtNLM"/>
    </source>
</evidence>
<dbReference type="EMBL" id="AE000657">
    <property type="protein sequence ID" value="AAC07036.1"/>
    <property type="molecule type" value="Genomic_DNA"/>
</dbReference>
<dbReference type="Pfam" id="PF01904">
    <property type="entry name" value="DUF72"/>
    <property type="match status" value="1"/>
</dbReference>
<dbReference type="InterPro" id="IPR002763">
    <property type="entry name" value="DUF72"/>
</dbReference>
<dbReference type="OrthoDB" id="9780310at2"/>
<evidence type="ECO:0000313" key="2">
    <source>
        <dbReference type="Proteomes" id="UP000000798"/>
    </source>
</evidence>
<accession>O67070</accession>
<dbReference type="RefSeq" id="WP_010880570.1">
    <property type="nucleotide sequence ID" value="NC_000918.1"/>
</dbReference>